<dbReference type="InterPro" id="IPR035234">
    <property type="entry name" value="IgGFc-bd_N"/>
</dbReference>
<evidence type="ECO:0000313" key="4">
    <source>
        <dbReference type="Proteomes" id="UP000034883"/>
    </source>
</evidence>
<dbReference type="EMBL" id="CP011125">
    <property type="protein sequence ID" value="AKF04478.1"/>
    <property type="molecule type" value="Genomic_DNA"/>
</dbReference>
<evidence type="ECO:0000256" key="1">
    <source>
        <dbReference type="SAM" id="MobiDB-lite"/>
    </source>
</evidence>
<reference evidence="3 4" key="1">
    <citation type="submission" date="2015-03" db="EMBL/GenBank/DDBJ databases">
        <title>Genome assembly of Sandaracinus amylolyticus DSM 53668.</title>
        <authorList>
            <person name="Sharma G."/>
            <person name="Subramanian S."/>
        </authorList>
    </citation>
    <scope>NUCLEOTIDE SEQUENCE [LARGE SCALE GENOMIC DNA]</scope>
    <source>
        <strain evidence="3 4">DSM 53668</strain>
    </source>
</reference>
<dbReference type="PANTHER" id="PTHR46534">
    <property type="entry name" value="IGGFC_BINDING DOMAIN-CONTAINING PROTEIN"/>
    <property type="match status" value="1"/>
</dbReference>
<gene>
    <name evidence="3" type="ORF">DB32_001627</name>
</gene>
<feature type="domain" description="IgGFc-binding protein N-terminal" evidence="2">
    <location>
        <begin position="254"/>
        <end position="584"/>
    </location>
</feature>
<organism evidence="3 4">
    <name type="scientific">Sandaracinus amylolyticus</name>
    <dbReference type="NCBI Taxonomy" id="927083"/>
    <lineage>
        <taxon>Bacteria</taxon>
        <taxon>Pseudomonadati</taxon>
        <taxon>Myxococcota</taxon>
        <taxon>Polyangia</taxon>
        <taxon>Polyangiales</taxon>
        <taxon>Sandaracinaceae</taxon>
        <taxon>Sandaracinus</taxon>
    </lineage>
</organism>
<accession>A0A0F6YH86</accession>
<evidence type="ECO:0000313" key="3">
    <source>
        <dbReference type="EMBL" id="AKF04478.1"/>
    </source>
</evidence>
<dbReference type="Proteomes" id="UP000034883">
    <property type="component" value="Chromosome"/>
</dbReference>
<sequence length="604" mass="63909">MDHGARGGTPMRNAPTAIALLLAACTSGSRPPAEIACAPEDEGVITCVDAREVRCEAGGTAHARDCEHVCVEGRGCLRCEPELVACEDERTLAICDAEGTSLEQRACAPNERCVARQCADLCAEAAARHDYAGCEYVAVPIATPQLRAGFSFAVVIANASDHEANVSIEGGALDAAIARVVPARTTETFVLPWIDELSQIEQREQGGRSVIAPRGAYWIRSDVPVLATQWSPLDFRLDNTRCEDGPGCFSFTNDASLLLPLHALGARYHVASYAPLAFEQPAIAGEPYAAVVPGRGLFAIAATEPGETTVTVHASAPLDTPEGGRLEAGTSRAFTLAQGAVLQLVSSSPRDAAECAPQGRRRQCDAPSLDPTGTRIESSAPVAVFSGHGCAHVPFDRPACDHLEEQLLPDVALGARYVLGTIRPLHEQPAPSFARVLSIADANEVRFDPPIRAPITLDAGEHVLVEHDAPLVIDADAPLLVTQLVVGMSFDLEAPGAEGDPAMVLAAPIAQWRREYVFLVPGTYTSAYASVVAPAGTTVWLDGEPLEDTPMRVSDFELHDIALDRAAAVHQLEADHPVALTLHGYAPWTSYAHLGGLTVAPLVE</sequence>
<protein>
    <submittedName>
        <fullName evidence="3">Hemagglutinin/hemolysin-related protein</fullName>
    </submittedName>
</protein>
<dbReference type="Pfam" id="PF17517">
    <property type="entry name" value="IgGFc_binding"/>
    <property type="match status" value="1"/>
</dbReference>
<dbReference type="KEGG" id="samy:DB32_001627"/>
<keyword evidence="4" id="KW-1185">Reference proteome</keyword>
<feature type="region of interest" description="Disordered" evidence="1">
    <location>
        <begin position="354"/>
        <end position="373"/>
    </location>
</feature>
<dbReference type="STRING" id="927083.DB32_001627"/>
<proteinExistence type="predicted"/>
<dbReference type="PROSITE" id="PS51257">
    <property type="entry name" value="PROKAR_LIPOPROTEIN"/>
    <property type="match status" value="1"/>
</dbReference>
<evidence type="ECO:0000259" key="2">
    <source>
        <dbReference type="Pfam" id="PF17517"/>
    </source>
</evidence>
<name>A0A0F6YH86_9BACT</name>
<dbReference type="PANTHER" id="PTHR46534:SF1">
    <property type="entry name" value="IGGFC-BINDING PROTEIN N-TERMINAL DOMAIN-CONTAINING PROTEIN"/>
    <property type="match status" value="1"/>
</dbReference>
<dbReference type="AlphaFoldDB" id="A0A0F6YH86"/>